<dbReference type="Proteomes" id="UP000029713">
    <property type="component" value="Unassembled WGS sequence"/>
</dbReference>
<accession>A0A098Y1Z3</accession>
<sequence>MDAIPPRRFEELVADALDEVPEELMALLDNVVVLVEDRNPEEPSLLGVYEGYALTERGWDHSGALPDRIMIYRAAICDICDDEEQVADEVTITVVHEIAHHFGIDEEKLHALGWG</sequence>
<name>A0A098Y1Z3_9ACTN</name>
<dbReference type="InterPro" id="IPR010428">
    <property type="entry name" value="Zincin_1"/>
</dbReference>
<dbReference type="Gene3D" id="3.30.2010.20">
    <property type="match status" value="1"/>
</dbReference>
<keyword evidence="2" id="KW-1185">Reference proteome</keyword>
<evidence type="ECO:0008006" key="3">
    <source>
        <dbReference type="Google" id="ProtNLM"/>
    </source>
</evidence>
<proteinExistence type="predicted"/>
<dbReference type="Pfam" id="PF06262">
    <property type="entry name" value="Zincin_1"/>
    <property type="match status" value="1"/>
</dbReference>
<comment type="caution">
    <text evidence="1">The sequence shown here is derived from an EMBL/GenBank/DDBJ whole genome shotgun (WGS) entry which is preliminary data.</text>
</comment>
<dbReference type="EMBL" id="JPMX01000096">
    <property type="protein sequence ID" value="KGH44923.1"/>
    <property type="molecule type" value="Genomic_DNA"/>
</dbReference>
<organism evidence="1 2">
    <name type="scientific">Modestobacter caceresii</name>
    <dbReference type="NCBI Taxonomy" id="1522368"/>
    <lineage>
        <taxon>Bacteria</taxon>
        <taxon>Bacillati</taxon>
        <taxon>Actinomycetota</taxon>
        <taxon>Actinomycetes</taxon>
        <taxon>Geodermatophilales</taxon>
        <taxon>Geodermatophilaceae</taxon>
        <taxon>Modestobacter</taxon>
    </lineage>
</organism>
<gene>
    <name evidence="1" type="ORF">IN07_20545</name>
</gene>
<dbReference type="AlphaFoldDB" id="A0A098Y1Z3"/>
<evidence type="ECO:0000313" key="2">
    <source>
        <dbReference type="Proteomes" id="UP000029713"/>
    </source>
</evidence>
<dbReference type="CDD" id="cd12952">
    <property type="entry name" value="MMP_ACEL2062"/>
    <property type="match status" value="1"/>
</dbReference>
<dbReference type="STRING" id="1522368.IN07_20545"/>
<dbReference type="RefSeq" id="WP_036339377.1">
    <property type="nucleotide sequence ID" value="NZ_JPMX01000096.1"/>
</dbReference>
<dbReference type="InterPro" id="IPR038555">
    <property type="entry name" value="Zincin_1_sf"/>
</dbReference>
<dbReference type="OrthoDB" id="9806895at2"/>
<reference evidence="1 2" key="1">
    <citation type="submission" date="2014-07" db="EMBL/GenBank/DDBJ databases">
        <title>Biosystematic studies on Modestobacter strains isolated from extreme hyper-arid desert soil and from historic building.</title>
        <authorList>
            <person name="Bukarasam K."/>
            <person name="Bull A."/>
            <person name="Girard G."/>
            <person name="van Wezel G."/>
            <person name="Goodfellow M."/>
        </authorList>
    </citation>
    <scope>NUCLEOTIDE SEQUENCE [LARGE SCALE GENOMIC DNA]</scope>
    <source>
        <strain evidence="1 2">KNN45-2b</strain>
    </source>
</reference>
<protein>
    <recommendedName>
        <fullName evidence="3">Metallopeptidase family protein</fullName>
    </recommendedName>
</protein>
<dbReference type="SUPFAM" id="SSF55486">
    <property type="entry name" value="Metalloproteases ('zincins'), catalytic domain"/>
    <property type="match status" value="1"/>
</dbReference>
<evidence type="ECO:0000313" key="1">
    <source>
        <dbReference type="EMBL" id="KGH44923.1"/>
    </source>
</evidence>